<evidence type="ECO:0008006" key="2">
    <source>
        <dbReference type="Google" id="ProtNLM"/>
    </source>
</evidence>
<accession>A0A7S0NQY0</accession>
<evidence type="ECO:0000313" key="1">
    <source>
        <dbReference type="EMBL" id="CAD8527248.1"/>
    </source>
</evidence>
<dbReference type="InterPro" id="IPR037151">
    <property type="entry name" value="AlkB-like_sf"/>
</dbReference>
<reference evidence="1" key="1">
    <citation type="submission" date="2021-01" db="EMBL/GenBank/DDBJ databases">
        <authorList>
            <person name="Corre E."/>
            <person name="Pelletier E."/>
            <person name="Niang G."/>
            <person name="Scheremetjew M."/>
            <person name="Finn R."/>
            <person name="Kale V."/>
            <person name="Holt S."/>
            <person name="Cochrane G."/>
            <person name="Meng A."/>
            <person name="Brown T."/>
            <person name="Cohen L."/>
        </authorList>
    </citation>
    <scope>NUCLEOTIDE SEQUENCE</scope>
    <source>
        <strain evidence="1">RCC1130</strain>
    </source>
</reference>
<protein>
    <recommendedName>
        <fullName evidence="2">Fe2OG dioxygenase domain-containing protein</fullName>
    </recommendedName>
</protein>
<sequence length="244" mass="27083">MSEISKRTTDSWSSEKPCGLYHLSAVLTSDQLKYATDALDAADWRARFTRAGPNARKNGAHMFAPSIQEKIGTNVNQRMVVGTPDALFKTLEAMVATAQHDFPDDRYITAFRPESLACMRYFKKWDLGFHFDSKVDVDEAGVVFMGCFGAVGLVRTFRFVNPFNQTKWDVVTRPGDMVIFHSDCYRIMHGSLPLECDGPFYSVTMRRSDGCGYIMGGKRGSSAVAAEAAAKRFKQGTHEGASSD</sequence>
<name>A0A7S0NQY0_9EUKA</name>
<dbReference type="AlphaFoldDB" id="A0A7S0NQY0"/>
<dbReference type="SUPFAM" id="SSF51197">
    <property type="entry name" value="Clavaminate synthase-like"/>
    <property type="match status" value="1"/>
</dbReference>
<organism evidence="1">
    <name type="scientific">Calcidiscus leptoporus</name>
    <dbReference type="NCBI Taxonomy" id="127549"/>
    <lineage>
        <taxon>Eukaryota</taxon>
        <taxon>Haptista</taxon>
        <taxon>Haptophyta</taxon>
        <taxon>Prymnesiophyceae</taxon>
        <taxon>Coccolithales</taxon>
        <taxon>Calcidiscaceae</taxon>
        <taxon>Calcidiscus</taxon>
    </lineage>
</organism>
<dbReference type="Gene3D" id="2.60.120.590">
    <property type="entry name" value="Alpha-ketoglutarate-dependent dioxygenase AlkB-like"/>
    <property type="match status" value="1"/>
</dbReference>
<proteinExistence type="predicted"/>
<gene>
    <name evidence="1" type="ORF">CLEP1334_LOCUS2469</name>
</gene>
<dbReference type="EMBL" id="HBER01004935">
    <property type="protein sequence ID" value="CAD8527248.1"/>
    <property type="molecule type" value="Transcribed_RNA"/>
</dbReference>